<name>A0AAV0L5F3_9ROSI</name>
<evidence type="ECO:0000313" key="2">
    <source>
        <dbReference type="EMBL" id="CAI0429687.1"/>
    </source>
</evidence>
<feature type="region of interest" description="Disordered" evidence="1">
    <location>
        <begin position="103"/>
        <end position="143"/>
    </location>
</feature>
<dbReference type="AlphaFoldDB" id="A0AAV0L5F3"/>
<feature type="region of interest" description="Disordered" evidence="1">
    <location>
        <begin position="1"/>
        <end position="20"/>
    </location>
</feature>
<organism evidence="2 3">
    <name type="scientific">Linum tenue</name>
    <dbReference type="NCBI Taxonomy" id="586396"/>
    <lineage>
        <taxon>Eukaryota</taxon>
        <taxon>Viridiplantae</taxon>
        <taxon>Streptophyta</taxon>
        <taxon>Embryophyta</taxon>
        <taxon>Tracheophyta</taxon>
        <taxon>Spermatophyta</taxon>
        <taxon>Magnoliopsida</taxon>
        <taxon>eudicotyledons</taxon>
        <taxon>Gunneridae</taxon>
        <taxon>Pentapetalae</taxon>
        <taxon>rosids</taxon>
        <taxon>fabids</taxon>
        <taxon>Malpighiales</taxon>
        <taxon>Linaceae</taxon>
        <taxon>Linum</taxon>
    </lineage>
</organism>
<dbReference type="Proteomes" id="UP001154282">
    <property type="component" value="Unassembled WGS sequence"/>
</dbReference>
<accession>A0AAV0L5F3</accession>
<comment type="caution">
    <text evidence="2">The sequence shown here is derived from an EMBL/GenBank/DDBJ whole genome shotgun (WGS) entry which is preliminary data.</text>
</comment>
<reference evidence="2" key="1">
    <citation type="submission" date="2022-08" db="EMBL/GenBank/DDBJ databases">
        <authorList>
            <person name="Gutierrez-Valencia J."/>
        </authorList>
    </citation>
    <scope>NUCLEOTIDE SEQUENCE</scope>
</reference>
<sequence length="143" mass="16257">MESFGMKDGSQMKSTSTTFGLIRRGNASDMEKMKPHFFRVMLDFMLKDAKIYNFKHVNEFERLFNDVKVEEGIDVGKEKGHREGQKNVGTGRIAEFDGKLKQVKNKKGGAEEKRKGKLAFPVETPNHPMGTKMRGSNPRLNSM</sequence>
<evidence type="ECO:0000256" key="1">
    <source>
        <dbReference type="SAM" id="MobiDB-lite"/>
    </source>
</evidence>
<keyword evidence="3" id="KW-1185">Reference proteome</keyword>
<proteinExistence type="predicted"/>
<gene>
    <name evidence="2" type="ORF">LITE_LOCUS22250</name>
</gene>
<dbReference type="EMBL" id="CAMGYJ010000006">
    <property type="protein sequence ID" value="CAI0429687.1"/>
    <property type="molecule type" value="Genomic_DNA"/>
</dbReference>
<evidence type="ECO:0000313" key="3">
    <source>
        <dbReference type="Proteomes" id="UP001154282"/>
    </source>
</evidence>
<protein>
    <submittedName>
        <fullName evidence="2">Uncharacterized protein</fullName>
    </submittedName>
</protein>